<accession>A0ACB7UIA4</accession>
<comment type="caution">
    <text evidence="1">The sequence shown here is derived from an EMBL/GenBank/DDBJ whole genome shotgun (WGS) entry which is preliminary data.</text>
</comment>
<evidence type="ECO:0000313" key="1">
    <source>
        <dbReference type="EMBL" id="KAH7660008.1"/>
    </source>
</evidence>
<organism evidence="1 2">
    <name type="scientific">Dioscorea alata</name>
    <name type="common">Purple yam</name>
    <dbReference type="NCBI Taxonomy" id="55571"/>
    <lineage>
        <taxon>Eukaryota</taxon>
        <taxon>Viridiplantae</taxon>
        <taxon>Streptophyta</taxon>
        <taxon>Embryophyta</taxon>
        <taxon>Tracheophyta</taxon>
        <taxon>Spermatophyta</taxon>
        <taxon>Magnoliopsida</taxon>
        <taxon>Liliopsida</taxon>
        <taxon>Dioscoreales</taxon>
        <taxon>Dioscoreaceae</taxon>
        <taxon>Dioscorea</taxon>
    </lineage>
</organism>
<proteinExistence type="predicted"/>
<sequence length="136" mass="15902">MLYLIILIFNSCVLKYWPIIIKNVCLIFNRVVGGCECLHILSRSITKLCKLRWLWRTPLSCWRTPLSFWRTPFSCVGLEKANNLVLLLSMRNSKRQPPKRDEQACQSFWFLANFSVATEKLLLHFLCLMPIIAEPA</sequence>
<gene>
    <name evidence="1" type="ORF">IHE45_16G069500</name>
</gene>
<keyword evidence="2" id="KW-1185">Reference proteome</keyword>
<dbReference type="Proteomes" id="UP000827976">
    <property type="component" value="Chromosome 16"/>
</dbReference>
<reference evidence="2" key="1">
    <citation type="journal article" date="2022" name="Nat. Commun.">
        <title>Chromosome evolution and the genetic basis of agronomically important traits in greater yam.</title>
        <authorList>
            <person name="Bredeson J.V."/>
            <person name="Lyons J.B."/>
            <person name="Oniyinde I.O."/>
            <person name="Okereke N.R."/>
            <person name="Kolade O."/>
            <person name="Nnabue I."/>
            <person name="Nwadili C.O."/>
            <person name="Hribova E."/>
            <person name="Parker M."/>
            <person name="Nwogha J."/>
            <person name="Shu S."/>
            <person name="Carlson J."/>
            <person name="Kariba R."/>
            <person name="Muthemba S."/>
            <person name="Knop K."/>
            <person name="Barton G.J."/>
            <person name="Sherwood A.V."/>
            <person name="Lopez-Montes A."/>
            <person name="Asiedu R."/>
            <person name="Jamnadass R."/>
            <person name="Muchugi A."/>
            <person name="Goodstein D."/>
            <person name="Egesi C.N."/>
            <person name="Featherston J."/>
            <person name="Asfaw A."/>
            <person name="Simpson G.G."/>
            <person name="Dolezel J."/>
            <person name="Hendre P.S."/>
            <person name="Van Deynze A."/>
            <person name="Kumar P.L."/>
            <person name="Obidiegwu J.E."/>
            <person name="Bhattacharjee R."/>
            <person name="Rokhsar D.S."/>
        </authorList>
    </citation>
    <scope>NUCLEOTIDE SEQUENCE [LARGE SCALE GENOMIC DNA]</scope>
    <source>
        <strain evidence="2">cv. TDa95/00328</strain>
    </source>
</reference>
<dbReference type="EMBL" id="CM037026">
    <property type="protein sequence ID" value="KAH7660008.1"/>
    <property type="molecule type" value="Genomic_DNA"/>
</dbReference>
<protein>
    <submittedName>
        <fullName evidence="1">Uncharacterized protein</fullName>
    </submittedName>
</protein>
<name>A0ACB7UIA4_DIOAL</name>
<evidence type="ECO:0000313" key="2">
    <source>
        <dbReference type="Proteomes" id="UP000827976"/>
    </source>
</evidence>